<dbReference type="Proteomes" id="UP000611215">
    <property type="component" value="Unassembled WGS sequence"/>
</dbReference>
<dbReference type="InterPro" id="IPR000801">
    <property type="entry name" value="Esterase-like"/>
</dbReference>
<evidence type="ECO:0000313" key="2">
    <source>
        <dbReference type="Proteomes" id="UP000611215"/>
    </source>
</evidence>
<comment type="caution">
    <text evidence="1">The sequence shown here is derived from an EMBL/GenBank/DDBJ whole genome shotgun (WGS) entry which is preliminary data.</text>
</comment>
<dbReference type="InterPro" id="IPR029058">
    <property type="entry name" value="AB_hydrolase_fold"/>
</dbReference>
<dbReference type="InterPro" id="IPR050583">
    <property type="entry name" value="Mycobacterial_A85_antigen"/>
</dbReference>
<organism evidence="1 2">
    <name type="scientific">Winogradskyella marina</name>
    <dbReference type="NCBI Taxonomy" id="2785530"/>
    <lineage>
        <taxon>Bacteria</taxon>
        <taxon>Pseudomonadati</taxon>
        <taxon>Bacteroidota</taxon>
        <taxon>Flavobacteriia</taxon>
        <taxon>Flavobacteriales</taxon>
        <taxon>Flavobacteriaceae</taxon>
        <taxon>Winogradskyella</taxon>
    </lineage>
</organism>
<dbReference type="RefSeq" id="WP_195869972.1">
    <property type="nucleotide sequence ID" value="NZ_JADOET010000001.1"/>
</dbReference>
<proteinExistence type="predicted"/>
<keyword evidence="1" id="KW-0378">Hydrolase</keyword>
<dbReference type="PROSITE" id="PS51257">
    <property type="entry name" value="PROKAR_LIPOPROTEIN"/>
    <property type="match status" value="1"/>
</dbReference>
<dbReference type="Pfam" id="PF00756">
    <property type="entry name" value="Esterase"/>
    <property type="match status" value="1"/>
</dbReference>
<dbReference type="GO" id="GO:0016787">
    <property type="term" value="F:hydrolase activity"/>
    <property type="evidence" value="ECO:0007669"/>
    <property type="project" value="UniProtKB-KW"/>
</dbReference>
<dbReference type="PANTHER" id="PTHR48098:SF6">
    <property type="entry name" value="FERRI-BACILLIBACTIN ESTERASE BESA"/>
    <property type="match status" value="1"/>
</dbReference>
<keyword evidence="2" id="KW-1185">Reference proteome</keyword>
<protein>
    <submittedName>
        <fullName evidence="1">Alpha/beta hydrolase</fullName>
    </submittedName>
</protein>
<name>A0ABS0EE39_9FLAO</name>
<sequence>MRIVISFLLCCLFVVSCKDDTKTIEITNTESEIVATAPTPNFIHLKSATLFKGDILRVDSFPSKYIQSRAVDIWIPESYVETKKYAVLYMHDGQNLFDSLTTWNKQEWKVDEWASKLMAEEKVEDFIVVGIHNIPKIRWQDLFPEKAFKMLDESVQENLLKEAINADVDSNFNGDNYLKFIVEELKPVIDKSYAVAKDKENTFIMGSSMGGLMSMYAISEYPDVFGGAACLSTHWVGAGPRENNPLPDAIFKYMETNLPEAGSHKLYFDYGNKTLDEHYPQYAPRVDAILKAKGYTNSDSKNLFFEGTDHSENSWNKRLDQPLTFLLGK</sequence>
<accession>A0ABS0EE39</accession>
<evidence type="ECO:0000313" key="1">
    <source>
        <dbReference type="EMBL" id="MBF8148699.1"/>
    </source>
</evidence>
<dbReference type="Gene3D" id="3.40.50.1820">
    <property type="entry name" value="alpha/beta hydrolase"/>
    <property type="match status" value="1"/>
</dbReference>
<dbReference type="PANTHER" id="PTHR48098">
    <property type="entry name" value="ENTEROCHELIN ESTERASE-RELATED"/>
    <property type="match status" value="1"/>
</dbReference>
<dbReference type="EMBL" id="JADOET010000001">
    <property type="protein sequence ID" value="MBF8148699.1"/>
    <property type="molecule type" value="Genomic_DNA"/>
</dbReference>
<dbReference type="SUPFAM" id="SSF53474">
    <property type="entry name" value="alpha/beta-Hydrolases"/>
    <property type="match status" value="1"/>
</dbReference>
<gene>
    <name evidence="1" type="ORF">ITJ86_02250</name>
</gene>
<reference evidence="1 2" key="1">
    <citation type="submission" date="2020-11" db="EMBL/GenBank/DDBJ databases">
        <title>Winogradskyella marina sp. nov., isolated from marine sediment.</title>
        <authorList>
            <person name="Bo J."/>
            <person name="Wang S."/>
            <person name="Song X."/>
            <person name="Du Z."/>
        </authorList>
    </citation>
    <scope>NUCLEOTIDE SEQUENCE [LARGE SCALE GENOMIC DNA]</scope>
    <source>
        <strain evidence="1 2">F6397</strain>
    </source>
</reference>